<dbReference type="SMART" id="SM00283">
    <property type="entry name" value="MA"/>
    <property type="match status" value="1"/>
</dbReference>
<feature type="domain" description="Methyl-accepting transducer" evidence="2">
    <location>
        <begin position="202"/>
        <end position="397"/>
    </location>
</feature>
<dbReference type="Pfam" id="PF00015">
    <property type="entry name" value="MCPsignal"/>
    <property type="match status" value="1"/>
</dbReference>
<dbReference type="Gene3D" id="1.10.287.950">
    <property type="entry name" value="Methyl-accepting chemotaxis protein"/>
    <property type="match status" value="1"/>
</dbReference>
<evidence type="ECO:0000313" key="3">
    <source>
        <dbReference type="EMBL" id="MPL68033.1"/>
    </source>
</evidence>
<dbReference type="SUPFAM" id="SSF58104">
    <property type="entry name" value="Methyl-accepting chemotaxis protein (MCP) signaling domain"/>
    <property type="match status" value="1"/>
</dbReference>
<comment type="caution">
    <text evidence="3">The sequence shown here is derived from an EMBL/GenBank/DDBJ whole genome shotgun (WGS) entry which is preliminary data.</text>
</comment>
<dbReference type="GO" id="GO:0016020">
    <property type="term" value="C:membrane"/>
    <property type="evidence" value="ECO:0007669"/>
    <property type="project" value="InterPro"/>
</dbReference>
<sequence>MGINMNFRIATVGSTKTVAKELAQAFTHLFSNHHLNITSYAVKEITTSDLADLYLCLPTRVEETARKVSRAKIVALELTPPPQFYVQVAQIPHGESVVIFNNNVAQADKIASYCKENGITYVDYIYAPYNEKTEDEIAQILKASRYIIGSETIVGPGGTLELNYKKHIPQGAKIIGAQRIATIESVCEIMTWITSYNFKQLSSETATISQSLSTNLQEILTANDQVLAAIDKTTNSLATTSGLLDNGIQKVNLVASLSSSLESATKSIGGITDTIKSIASQTNLLALNAAIEAARVGDAGRGFAVVAREVRKLAEESNKSTDTIRDSISDIETVVSQIVPALASLSTEIITLKTRMDEINSLSNQEVDSIKAVITSSKKIENFNSQLLASVDKLLVS</sequence>
<gene>
    <name evidence="3" type="ORF">SDC9_13746</name>
</gene>
<proteinExistence type="predicted"/>
<dbReference type="EMBL" id="VSSQ01000040">
    <property type="protein sequence ID" value="MPL68033.1"/>
    <property type="molecule type" value="Genomic_DNA"/>
</dbReference>
<dbReference type="GO" id="GO:0007165">
    <property type="term" value="P:signal transduction"/>
    <property type="evidence" value="ECO:0007669"/>
    <property type="project" value="UniProtKB-KW"/>
</dbReference>
<dbReference type="PANTHER" id="PTHR32089:SF112">
    <property type="entry name" value="LYSOZYME-LIKE PROTEIN-RELATED"/>
    <property type="match status" value="1"/>
</dbReference>
<reference evidence="3" key="1">
    <citation type="submission" date="2019-08" db="EMBL/GenBank/DDBJ databases">
        <authorList>
            <person name="Kucharzyk K."/>
            <person name="Murdoch R.W."/>
            <person name="Higgins S."/>
            <person name="Loffler F."/>
        </authorList>
    </citation>
    <scope>NUCLEOTIDE SEQUENCE</scope>
</reference>
<evidence type="ECO:0000259" key="2">
    <source>
        <dbReference type="PROSITE" id="PS50111"/>
    </source>
</evidence>
<accession>A0A644TM74</accession>
<dbReference type="PANTHER" id="PTHR32089">
    <property type="entry name" value="METHYL-ACCEPTING CHEMOTAXIS PROTEIN MCPB"/>
    <property type="match status" value="1"/>
</dbReference>
<dbReference type="InterPro" id="IPR004089">
    <property type="entry name" value="MCPsignal_dom"/>
</dbReference>
<organism evidence="3">
    <name type="scientific">bioreactor metagenome</name>
    <dbReference type="NCBI Taxonomy" id="1076179"/>
    <lineage>
        <taxon>unclassified sequences</taxon>
        <taxon>metagenomes</taxon>
        <taxon>ecological metagenomes</taxon>
    </lineage>
</organism>
<keyword evidence="1" id="KW-0807">Transducer</keyword>
<dbReference type="AlphaFoldDB" id="A0A644TM74"/>
<protein>
    <recommendedName>
        <fullName evidence="2">Methyl-accepting transducer domain-containing protein</fullName>
    </recommendedName>
</protein>
<evidence type="ECO:0000256" key="1">
    <source>
        <dbReference type="ARBA" id="ARBA00023224"/>
    </source>
</evidence>
<name>A0A644TM74_9ZZZZ</name>
<dbReference type="PROSITE" id="PS50111">
    <property type="entry name" value="CHEMOTAXIS_TRANSDUC_2"/>
    <property type="match status" value="1"/>
</dbReference>